<organism evidence="2 3">
    <name type="scientific">Candidatus Campbellbacteria bacterium RIFOXYC2_FULL_35_25</name>
    <dbReference type="NCBI Taxonomy" id="1797582"/>
    <lineage>
        <taxon>Bacteria</taxon>
        <taxon>Candidatus Campbelliibacteriota</taxon>
    </lineage>
</organism>
<dbReference type="EMBL" id="MFAE01000008">
    <property type="protein sequence ID" value="OGD67182.1"/>
    <property type="molecule type" value="Genomic_DNA"/>
</dbReference>
<proteinExistence type="predicted"/>
<reference evidence="2 3" key="1">
    <citation type="journal article" date="2016" name="Nat. Commun.">
        <title>Thousands of microbial genomes shed light on interconnected biogeochemical processes in an aquifer system.</title>
        <authorList>
            <person name="Anantharaman K."/>
            <person name="Brown C.T."/>
            <person name="Hug L.A."/>
            <person name="Sharon I."/>
            <person name="Castelle C.J."/>
            <person name="Probst A.J."/>
            <person name="Thomas B.C."/>
            <person name="Singh A."/>
            <person name="Wilkins M.J."/>
            <person name="Karaoz U."/>
            <person name="Brodie E.L."/>
            <person name="Williams K.H."/>
            <person name="Hubbard S.S."/>
            <person name="Banfield J.F."/>
        </authorList>
    </citation>
    <scope>NUCLEOTIDE SEQUENCE [LARGE SCALE GENOMIC DNA]</scope>
</reference>
<comment type="caution">
    <text evidence="2">The sequence shown here is derived from an EMBL/GenBank/DDBJ whole genome shotgun (WGS) entry which is preliminary data.</text>
</comment>
<dbReference type="STRING" id="1797582.A2442_02200"/>
<accession>A0A1F5EIE4</accession>
<dbReference type="AlphaFoldDB" id="A0A1F5EIE4"/>
<feature type="transmembrane region" description="Helical" evidence="1">
    <location>
        <begin position="24"/>
        <end position="45"/>
    </location>
</feature>
<keyword evidence="1" id="KW-0472">Membrane</keyword>
<sequence>MIFINKQKNNPASKTGTSLRSKRGFVLLFASIISSLFLLIGYSIFNISIKELALTSGSKESQIAFFAADTAMECALMWDLNPNGFAESIFGYWDVSDVFQDPVAINSVAPCLGADITNPAVGWLPTGWVVTPIADGVEIVFDVGPVGGPCASVVVTKEKVGVLPSTTRIESRGYNTCDITNPRRVERGIVFGY</sequence>
<keyword evidence="1" id="KW-1133">Transmembrane helix</keyword>
<protein>
    <recommendedName>
        <fullName evidence="4">Type 4 fimbrial biogenesis protein PilX N-terminal domain-containing protein</fullName>
    </recommendedName>
</protein>
<dbReference type="Proteomes" id="UP000179003">
    <property type="component" value="Unassembled WGS sequence"/>
</dbReference>
<gene>
    <name evidence="2" type="ORF">A2442_02200</name>
</gene>
<name>A0A1F5EIE4_9BACT</name>
<keyword evidence="1" id="KW-0812">Transmembrane</keyword>
<evidence type="ECO:0000256" key="1">
    <source>
        <dbReference type="SAM" id="Phobius"/>
    </source>
</evidence>
<evidence type="ECO:0008006" key="4">
    <source>
        <dbReference type="Google" id="ProtNLM"/>
    </source>
</evidence>
<evidence type="ECO:0000313" key="2">
    <source>
        <dbReference type="EMBL" id="OGD67182.1"/>
    </source>
</evidence>
<evidence type="ECO:0000313" key="3">
    <source>
        <dbReference type="Proteomes" id="UP000179003"/>
    </source>
</evidence>